<keyword evidence="1" id="KW-0812">Transmembrane</keyword>
<dbReference type="EMBL" id="PRLK01000001">
    <property type="protein sequence ID" value="RYC73029.1"/>
    <property type="molecule type" value="Genomic_DNA"/>
</dbReference>
<evidence type="ECO:0000313" key="2">
    <source>
        <dbReference type="EMBL" id="RYC73029.1"/>
    </source>
</evidence>
<reference evidence="2 3" key="2">
    <citation type="journal article" date="2020" name="Cell Rep.">
        <title>Acquisition and Adaptation of Ultra-small Parasitic Reduced Genome Bacteria to Mammalian Hosts.</title>
        <authorList>
            <person name="McLean J.S."/>
            <person name="Bor B."/>
            <person name="Kerns K.A."/>
            <person name="Liu Q."/>
            <person name="To T.T."/>
            <person name="Solden L."/>
            <person name="Hendrickson E.L."/>
            <person name="Wrighton K."/>
            <person name="Shi W."/>
            <person name="He X."/>
        </authorList>
    </citation>
    <scope>NUCLEOTIDE SEQUENCE [LARGE SCALE GENOMIC DNA]</scope>
    <source>
        <strain evidence="2 3">TM7_CMJM_G6_1_HOT_870</strain>
    </source>
</reference>
<proteinExistence type="predicted"/>
<organism evidence="2 3">
    <name type="scientific">Candidatus Nanogingivalis gingivitcus</name>
    <dbReference type="NCBI Taxonomy" id="2171992"/>
    <lineage>
        <taxon>Bacteria</taxon>
        <taxon>Candidatus Saccharimonadota</taxon>
        <taxon>Candidatus Nanosyncoccalia</taxon>
        <taxon>Candidatus Nanogingivales</taxon>
        <taxon>Candidatus Nanogingivalaceae</taxon>
        <taxon>Candidatus Nanogingivalis</taxon>
    </lineage>
</organism>
<sequence>MVYRGFVVGKNTIKKQLRRLSALKTWQLLILLFLVLFIATTTLRINNVGMVQRRAAVLEADKNLDEEAAARHLIALKDYVNSHMNTDPGKITLEHILERDNEKAIRETERKTRGNPNGNIFKKAEEVCRPRFKYGYSVAYQQCIIDEQNKYPTNEKLDDKVTLPIVEKYEYTFSAPTWSPDIAGWTVVVAILLSLLIVIKIIFISILKLLLSRYRPKI</sequence>
<feature type="transmembrane region" description="Helical" evidence="1">
    <location>
        <begin position="182"/>
        <end position="211"/>
    </location>
</feature>
<comment type="caution">
    <text evidence="2">The sequence shown here is derived from an EMBL/GenBank/DDBJ whole genome shotgun (WGS) entry which is preliminary data.</text>
</comment>
<gene>
    <name evidence="2" type="ORF">G6CMJM_00137</name>
</gene>
<evidence type="ECO:0000313" key="3">
    <source>
        <dbReference type="Proteomes" id="UP001190925"/>
    </source>
</evidence>
<reference evidence="2 3" key="1">
    <citation type="journal article" date="2018" name="bioRxiv">
        <title>Evidence of independent acquisition and adaption of ultra-small bacteria to human hosts across the highly diverse yet reduced genomes of the phylum Saccharibacteria.</title>
        <authorList>
            <person name="McLean J.S."/>
            <person name="Bor B."/>
            <person name="To T.T."/>
            <person name="Liu Q."/>
            <person name="Kearns K.A."/>
            <person name="Solden L.M."/>
            <person name="Wrighton K.C."/>
            <person name="He X."/>
            <person name="Shi W."/>
        </authorList>
    </citation>
    <scope>NUCLEOTIDE SEQUENCE [LARGE SCALE GENOMIC DNA]</scope>
    <source>
        <strain evidence="2 3">TM7_CMJM_G6_1_HOT_870</strain>
    </source>
</reference>
<protein>
    <submittedName>
        <fullName evidence="2">Uncharacterized protein</fullName>
    </submittedName>
</protein>
<name>A0ABY0FL05_9BACT</name>
<evidence type="ECO:0000256" key="1">
    <source>
        <dbReference type="SAM" id="Phobius"/>
    </source>
</evidence>
<keyword evidence="1" id="KW-1133">Transmembrane helix</keyword>
<keyword evidence="1" id="KW-0472">Membrane</keyword>
<accession>A0ABY0FL05</accession>
<keyword evidence="3" id="KW-1185">Reference proteome</keyword>
<dbReference type="Proteomes" id="UP001190925">
    <property type="component" value="Unassembled WGS sequence"/>
</dbReference>